<protein>
    <submittedName>
        <fullName evidence="1">Uncharacterized protein</fullName>
    </submittedName>
</protein>
<proteinExistence type="predicted"/>
<evidence type="ECO:0000313" key="2">
    <source>
        <dbReference type="Proteomes" id="UP000275385"/>
    </source>
</evidence>
<dbReference type="AlphaFoldDB" id="A0A420XXU5"/>
<name>A0A420XXU5_9PEZI</name>
<accession>A0A420XXU5</accession>
<dbReference type="EMBL" id="QVQW01000103">
    <property type="protein sequence ID" value="RKU40466.1"/>
    <property type="molecule type" value="Genomic_DNA"/>
</dbReference>
<reference evidence="1 2" key="1">
    <citation type="submission" date="2018-08" db="EMBL/GenBank/DDBJ databases">
        <title>Draft genome of the lignicolous fungus Coniochaeta pulveracea.</title>
        <authorList>
            <person name="Borstlap C.J."/>
            <person name="De Witt R.N."/>
            <person name="Botha A."/>
            <person name="Volschenk H."/>
        </authorList>
    </citation>
    <scope>NUCLEOTIDE SEQUENCE [LARGE SCALE GENOMIC DNA]</scope>
    <source>
        <strain evidence="1 2">CAB683</strain>
    </source>
</reference>
<comment type="caution">
    <text evidence="1">The sequence shown here is derived from an EMBL/GenBank/DDBJ whole genome shotgun (WGS) entry which is preliminary data.</text>
</comment>
<dbReference type="Proteomes" id="UP000275385">
    <property type="component" value="Unassembled WGS sequence"/>
</dbReference>
<keyword evidence="2" id="KW-1185">Reference proteome</keyword>
<sequence>MGIIKKTFYTGVWTSVGVMGYLVSQTTLTCPLPRDDRLWTSPAFQKYNAHRNPPTQDIVTKRIPLDKIKPELLEKEGALTVAFCRGVWSGLGYRFQRSYLARKYQGPATKGQLWTKEQFETSDYEPGTIVTDHFEVVDKTPTEITVRCGDTPRNPGPRDSDGLFFISAEVDKERNEAVLGLKSAFFVSSQKVEGIAGPMPVWMEKLHTWYSRILLETASWSVTK</sequence>
<gene>
    <name evidence="1" type="ORF">DL546_002443</name>
</gene>
<dbReference type="OrthoDB" id="4436466at2759"/>
<evidence type="ECO:0000313" key="1">
    <source>
        <dbReference type="EMBL" id="RKU40466.1"/>
    </source>
</evidence>
<organism evidence="1 2">
    <name type="scientific">Coniochaeta pulveracea</name>
    <dbReference type="NCBI Taxonomy" id="177199"/>
    <lineage>
        <taxon>Eukaryota</taxon>
        <taxon>Fungi</taxon>
        <taxon>Dikarya</taxon>
        <taxon>Ascomycota</taxon>
        <taxon>Pezizomycotina</taxon>
        <taxon>Sordariomycetes</taxon>
        <taxon>Sordariomycetidae</taxon>
        <taxon>Coniochaetales</taxon>
        <taxon>Coniochaetaceae</taxon>
        <taxon>Coniochaeta</taxon>
    </lineage>
</organism>
<dbReference type="STRING" id="177199.A0A420XXU5"/>